<keyword evidence="5 8" id="KW-0418">Kinase</keyword>
<comment type="catalytic activity">
    <reaction evidence="8">
        <text>3'-dephospho-CoA + ATP = ADP + CoA + H(+)</text>
        <dbReference type="Rhea" id="RHEA:18245"/>
        <dbReference type="ChEBI" id="CHEBI:15378"/>
        <dbReference type="ChEBI" id="CHEBI:30616"/>
        <dbReference type="ChEBI" id="CHEBI:57287"/>
        <dbReference type="ChEBI" id="CHEBI:57328"/>
        <dbReference type="ChEBI" id="CHEBI:456216"/>
        <dbReference type="EC" id="2.7.1.24"/>
    </reaction>
</comment>
<proteinExistence type="inferred from homology"/>
<dbReference type="NCBIfam" id="TIGR00152">
    <property type="entry name" value="dephospho-CoA kinase"/>
    <property type="match status" value="1"/>
</dbReference>
<dbReference type="EC" id="2.7.1.24" evidence="8 9"/>
<comment type="similarity">
    <text evidence="1 8">Belongs to the CoaE family.</text>
</comment>
<dbReference type="EMBL" id="AZFF01000001">
    <property type="protein sequence ID" value="KRL57411.1"/>
    <property type="molecule type" value="Genomic_DNA"/>
</dbReference>
<evidence type="ECO:0000256" key="3">
    <source>
        <dbReference type="ARBA" id="ARBA00022679"/>
    </source>
</evidence>
<dbReference type="InterPro" id="IPR027417">
    <property type="entry name" value="P-loop_NTPase"/>
</dbReference>
<dbReference type="PANTHER" id="PTHR10695">
    <property type="entry name" value="DEPHOSPHO-COA KINASE-RELATED"/>
    <property type="match status" value="1"/>
</dbReference>
<keyword evidence="11" id="KW-1185">Reference proteome</keyword>
<evidence type="ECO:0000256" key="1">
    <source>
        <dbReference type="ARBA" id="ARBA00009018"/>
    </source>
</evidence>
<keyword evidence="6 8" id="KW-0067">ATP-binding</keyword>
<comment type="pathway">
    <text evidence="8">Cofactor biosynthesis; coenzyme A biosynthesis; CoA from (R)-pantothenate: step 5/5.</text>
</comment>
<evidence type="ECO:0000313" key="10">
    <source>
        <dbReference type="EMBL" id="KRL57411.1"/>
    </source>
</evidence>
<feature type="binding site" evidence="8">
    <location>
        <begin position="12"/>
        <end position="17"/>
    </location>
    <ligand>
        <name>ATP</name>
        <dbReference type="ChEBI" id="CHEBI:30616"/>
    </ligand>
</feature>
<dbReference type="PANTHER" id="PTHR10695:SF46">
    <property type="entry name" value="BIFUNCTIONAL COENZYME A SYNTHASE-RELATED"/>
    <property type="match status" value="1"/>
</dbReference>
<dbReference type="PATRIC" id="fig|1114972.6.peg.427"/>
<dbReference type="HAMAP" id="MF_00376">
    <property type="entry name" value="Dephospho_CoA_kinase"/>
    <property type="match status" value="1"/>
</dbReference>
<dbReference type="STRING" id="1114972.FD35_GL000426"/>
<evidence type="ECO:0000256" key="4">
    <source>
        <dbReference type="ARBA" id="ARBA00022741"/>
    </source>
</evidence>
<dbReference type="RefSeq" id="WP_017261687.1">
    <property type="nucleotide sequence ID" value="NZ_AUAW01000001.1"/>
</dbReference>
<keyword evidence="7 8" id="KW-0173">Coenzyme A biosynthesis</keyword>
<evidence type="ECO:0000256" key="5">
    <source>
        <dbReference type="ARBA" id="ARBA00022777"/>
    </source>
</evidence>
<dbReference type="Pfam" id="PF01121">
    <property type="entry name" value="CoaE"/>
    <property type="match status" value="1"/>
</dbReference>
<dbReference type="OrthoDB" id="9812943at2"/>
<keyword evidence="3 8" id="KW-0808">Transferase</keyword>
<evidence type="ECO:0000256" key="8">
    <source>
        <dbReference type="HAMAP-Rule" id="MF_00376"/>
    </source>
</evidence>
<name>A0A0R1RVZ9_9LACO</name>
<dbReference type="SUPFAM" id="SSF52540">
    <property type="entry name" value="P-loop containing nucleoside triphosphate hydrolases"/>
    <property type="match status" value="1"/>
</dbReference>
<protein>
    <recommendedName>
        <fullName evidence="8 9">Dephospho-CoA kinase</fullName>
        <ecNumber evidence="8 9">2.7.1.24</ecNumber>
    </recommendedName>
    <alternativeName>
        <fullName evidence="8">Dephosphocoenzyme A kinase</fullName>
    </alternativeName>
</protein>
<dbReference type="GO" id="GO:0004140">
    <property type="term" value="F:dephospho-CoA kinase activity"/>
    <property type="evidence" value="ECO:0007669"/>
    <property type="project" value="UniProtKB-UniRule"/>
</dbReference>
<keyword evidence="2 8" id="KW-0963">Cytoplasm</keyword>
<dbReference type="eggNOG" id="COG0237">
    <property type="taxonomic scope" value="Bacteria"/>
</dbReference>
<dbReference type="GO" id="GO:0005524">
    <property type="term" value="F:ATP binding"/>
    <property type="evidence" value="ECO:0007669"/>
    <property type="project" value="UniProtKB-UniRule"/>
</dbReference>
<evidence type="ECO:0000256" key="2">
    <source>
        <dbReference type="ARBA" id="ARBA00022490"/>
    </source>
</evidence>
<evidence type="ECO:0000256" key="9">
    <source>
        <dbReference type="NCBIfam" id="TIGR00152"/>
    </source>
</evidence>
<comment type="function">
    <text evidence="8">Catalyzes the phosphorylation of the 3'-hydroxyl group of dephosphocoenzyme A to form coenzyme A.</text>
</comment>
<dbReference type="InterPro" id="IPR001977">
    <property type="entry name" value="Depp_CoAkinase"/>
</dbReference>
<sequence length="201" mass="21941">MTTVIGLTGGIASGKSTVSKMFATAGIPIIDADKIAHEVVAPNTTVLADIVSVFGGTVLTATGQLDRHKLGNLVFNDDDKLAELNAIVQPVIRKVIRSRIDRFRNRNTPVVVLDAPLFLEQHYEKDVDLIVVVSVPLKIQQARLMARNNLSLAEANERIESQLSLANKVAKADVVIDNSQQLEETRLQVVNLLDKVRQTAD</sequence>
<evidence type="ECO:0000313" key="11">
    <source>
        <dbReference type="Proteomes" id="UP000051999"/>
    </source>
</evidence>
<reference evidence="10 11" key="1">
    <citation type="journal article" date="2015" name="Genome Announc.">
        <title>Expanding the biotechnology potential of lactobacilli through comparative genomics of 213 strains and associated genera.</title>
        <authorList>
            <person name="Sun Z."/>
            <person name="Harris H.M."/>
            <person name="McCann A."/>
            <person name="Guo C."/>
            <person name="Argimon S."/>
            <person name="Zhang W."/>
            <person name="Yang X."/>
            <person name="Jeffery I.B."/>
            <person name="Cooney J.C."/>
            <person name="Kagawa T.F."/>
            <person name="Liu W."/>
            <person name="Song Y."/>
            <person name="Salvetti E."/>
            <person name="Wrobel A."/>
            <person name="Rasinkangas P."/>
            <person name="Parkhill J."/>
            <person name="Rea M.C."/>
            <person name="O'Sullivan O."/>
            <person name="Ritari J."/>
            <person name="Douillard F.P."/>
            <person name="Paul Ross R."/>
            <person name="Yang R."/>
            <person name="Briner A.E."/>
            <person name="Felis G.E."/>
            <person name="de Vos W.M."/>
            <person name="Barrangou R."/>
            <person name="Klaenhammer T.R."/>
            <person name="Caufield P.W."/>
            <person name="Cui Y."/>
            <person name="Zhang H."/>
            <person name="O'Toole P.W."/>
        </authorList>
    </citation>
    <scope>NUCLEOTIDE SEQUENCE [LARGE SCALE GENOMIC DNA]</scope>
    <source>
        <strain evidence="10 11">DSM 15814</strain>
    </source>
</reference>
<organism evidence="10 11">
    <name type="scientific">Furfurilactobacillus rossiae DSM 15814</name>
    <dbReference type="NCBI Taxonomy" id="1114972"/>
    <lineage>
        <taxon>Bacteria</taxon>
        <taxon>Bacillati</taxon>
        <taxon>Bacillota</taxon>
        <taxon>Bacilli</taxon>
        <taxon>Lactobacillales</taxon>
        <taxon>Lactobacillaceae</taxon>
        <taxon>Furfurilactobacillus</taxon>
    </lineage>
</organism>
<dbReference type="Gene3D" id="3.40.50.300">
    <property type="entry name" value="P-loop containing nucleotide triphosphate hydrolases"/>
    <property type="match status" value="1"/>
</dbReference>
<dbReference type="GO" id="GO:0005737">
    <property type="term" value="C:cytoplasm"/>
    <property type="evidence" value="ECO:0007669"/>
    <property type="project" value="UniProtKB-SubCell"/>
</dbReference>
<dbReference type="CDD" id="cd02022">
    <property type="entry name" value="DPCK"/>
    <property type="match status" value="1"/>
</dbReference>
<accession>A0A0R1RVZ9</accession>
<evidence type="ECO:0000256" key="6">
    <source>
        <dbReference type="ARBA" id="ARBA00022840"/>
    </source>
</evidence>
<dbReference type="PROSITE" id="PS51219">
    <property type="entry name" value="DPCK"/>
    <property type="match status" value="1"/>
</dbReference>
<comment type="subcellular location">
    <subcellularLocation>
        <location evidence="8">Cytoplasm</location>
    </subcellularLocation>
</comment>
<gene>
    <name evidence="8" type="primary">coaE</name>
    <name evidence="10" type="ORF">FD35_GL000426</name>
</gene>
<dbReference type="Proteomes" id="UP000051999">
    <property type="component" value="Unassembled WGS sequence"/>
</dbReference>
<dbReference type="UniPathway" id="UPA00241">
    <property type="reaction ID" value="UER00356"/>
</dbReference>
<dbReference type="AlphaFoldDB" id="A0A0R1RVZ9"/>
<evidence type="ECO:0000256" key="7">
    <source>
        <dbReference type="ARBA" id="ARBA00022993"/>
    </source>
</evidence>
<dbReference type="GO" id="GO:0015937">
    <property type="term" value="P:coenzyme A biosynthetic process"/>
    <property type="evidence" value="ECO:0007669"/>
    <property type="project" value="UniProtKB-UniRule"/>
</dbReference>
<dbReference type="FunFam" id="3.40.50.300:FF:000991">
    <property type="entry name" value="Dephospho-CoA kinase"/>
    <property type="match status" value="1"/>
</dbReference>
<keyword evidence="4 8" id="KW-0547">Nucleotide-binding</keyword>
<comment type="caution">
    <text evidence="10">The sequence shown here is derived from an EMBL/GenBank/DDBJ whole genome shotgun (WGS) entry which is preliminary data.</text>
</comment>